<keyword evidence="1" id="KW-0175">Coiled coil</keyword>
<evidence type="ECO:0000313" key="3">
    <source>
        <dbReference type="EMBL" id="RBQ30063.1"/>
    </source>
</evidence>
<dbReference type="EMBL" id="PDKB01000001">
    <property type="protein sequence ID" value="RBQ30063.1"/>
    <property type="molecule type" value="Genomic_DNA"/>
</dbReference>
<keyword evidence="2" id="KW-0472">Membrane</keyword>
<keyword evidence="4" id="KW-1185">Reference proteome</keyword>
<feature type="coiled-coil region" evidence="1">
    <location>
        <begin position="44"/>
        <end position="71"/>
    </location>
</feature>
<feature type="transmembrane region" description="Helical" evidence="2">
    <location>
        <begin position="12"/>
        <end position="32"/>
    </location>
</feature>
<name>A0A366MW34_9BACT</name>
<protein>
    <submittedName>
        <fullName evidence="3">Septum formation initiator</fullName>
    </submittedName>
</protein>
<dbReference type="RefSeq" id="WP_113892134.1">
    <property type="nucleotide sequence ID" value="NZ_CP182882.1"/>
</dbReference>
<keyword evidence="2" id="KW-1133">Transmembrane helix</keyword>
<gene>
    <name evidence="3" type="ORF">CRU91_00015</name>
</gene>
<sequence length="82" mass="9629">MQKTKKKSGIGGFILIVIFSLLVTIYFALHWVNLLFGDNSIEVYNSLKNRKAYLENEIARLQKTNAYLQKEYFELKNLEPEE</sequence>
<comment type="caution">
    <text evidence="3">The sequence shown here is derived from an EMBL/GenBank/DDBJ whole genome shotgun (WGS) entry which is preliminary data.</text>
</comment>
<dbReference type="Proteomes" id="UP000252669">
    <property type="component" value="Unassembled WGS sequence"/>
</dbReference>
<evidence type="ECO:0000256" key="1">
    <source>
        <dbReference type="SAM" id="Coils"/>
    </source>
</evidence>
<proteinExistence type="predicted"/>
<evidence type="ECO:0000313" key="4">
    <source>
        <dbReference type="Proteomes" id="UP000252669"/>
    </source>
</evidence>
<organism evidence="3 4">
    <name type="scientific">Aliarcobacter vitoriensis</name>
    <dbReference type="NCBI Taxonomy" id="2011099"/>
    <lineage>
        <taxon>Bacteria</taxon>
        <taxon>Pseudomonadati</taxon>
        <taxon>Campylobacterota</taxon>
        <taxon>Epsilonproteobacteria</taxon>
        <taxon>Campylobacterales</taxon>
        <taxon>Arcobacteraceae</taxon>
        <taxon>Aliarcobacter</taxon>
    </lineage>
</organism>
<reference evidence="3 4" key="1">
    <citation type="submission" date="2017-10" db="EMBL/GenBank/DDBJ databases">
        <title>Genomics of the genus Arcobacter.</title>
        <authorList>
            <person name="Perez-Cataluna A."/>
            <person name="Figueras M.J."/>
        </authorList>
    </citation>
    <scope>NUCLEOTIDE SEQUENCE [LARGE SCALE GENOMIC DNA]</scope>
    <source>
        <strain evidence="3 4">CECT 9230</strain>
    </source>
</reference>
<accession>A0A366MW34</accession>
<dbReference type="OrthoDB" id="5373216at2"/>
<keyword evidence="2" id="KW-0812">Transmembrane</keyword>
<evidence type="ECO:0000256" key="2">
    <source>
        <dbReference type="SAM" id="Phobius"/>
    </source>
</evidence>
<dbReference type="AlphaFoldDB" id="A0A366MW34"/>